<name>A0A9W6KTS5_9ACTN</name>
<sequence length="129" mass="13016">MRTLALLIAAVGILLEGLVIGFTLFALGGVIDAYSMSMAGTDPSLAQAALKVGGIVLAAFLVVLAAVLAAAAARDRHARKAAFAAMIVQCAVVVIAGLALGWAVFAGTLIVLGTLLYALLDDSQQPATH</sequence>
<evidence type="ECO:0000259" key="2">
    <source>
        <dbReference type="PROSITE" id="PS50850"/>
    </source>
</evidence>
<evidence type="ECO:0000313" key="3">
    <source>
        <dbReference type="EMBL" id="GLL07143.1"/>
    </source>
</evidence>
<dbReference type="InterPro" id="IPR020846">
    <property type="entry name" value="MFS_dom"/>
</dbReference>
<protein>
    <recommendedName>
        <fullName evidence="2">Major facilitator superfamily (MFS) profile domain-containing protein</fullName>
    </recommendedName>
</protein>
<keyword evidence="1" id="KW-1133">Transmembrane helix</keyword>
<dbReference type="EMBL" id="BSFP01000086">
    <property type="protein sequence ID" value="GLL07143.1"/>
    <property type="molecule type" value="Genomic_DNA"/>
</dbReference>
<keyword evidence="1" id="KW-0812">Transmembrane</keyword>
<dbReference type="GO" id="GO:0022857">
    <property type="term" value="F:transmembrane transporter activity"/>
    <property type="evidence" value="ECO:0007669"/>
    <property type="project" value="InterPro"/>
</dbReference>
<proteinExistence type="predicted"/>
<evidence type="ECO:0000313" key="4">
    <source>
        <dbReference type="Proteomes" id="UP001143480"/>
    </source>
</evidence>
<feature type="domain" description="Major facilitator superfamily (MFS) profile" evidence="2">
    <location>
        <begin position="5"/>
        <end position="129"/>
    </location>
</feature>
<feature type="transmembrane region" description="Helical" evidence="1">
    <location>
        <begin position="45"/>
        <end position="71"/>
    </location>
</feature>
<keyword evidence="4" id="KW-1185">Reference proteome</keyword>
<accession>A0A9W6KTS5</accession>
<organism evidence="3 4">
    <name type="scientific">Dactylosporangium matsuzakiense</name>
    <dbReference type="NCBI Taxonomy" id="53360"/>
    <lineage>
        <taxon>Bacteria</taxon>
        <taxon>Bacillati</taxon>
        <taxon>Actinomycetota</taxon>
        <taxon>Actinomycetes</taxon>
        <taxon>Micromonosporales</taxon>
        <taxon>Micromonosporaceae</taxon>
        <taxon>Dactylosporangium</taxon>
    </lineage>
</organism>
<reference evidence="3" key="2">
    <citation type="submission" date="2023-01" db="EMBL/GenBank/DDBJ databases">
        <authorList>
            <person name="Sun Q."/>
            <person name="Evtushenko L."/>
        </authorList>
    </citation>
    <scope>NUCLEOTIDE SEQUENCE</scope>
    <source>
        <strain evidence="3">VKM Ac-1321</strain>
    </source>
</reference>
<dbReference type="AlphaFoldDB" id="A0A9W6KTS5"/>
<dbReference type="PROSITE" id="PS50850">
    <property type="entry name" value="MFS"/>
    <property type="match status" value="1"/>
</dbReference>
<evidence type="ECO:0000256" key="1">
    <source>
        <dbReference type="SAM" id="Phobius"/>
    </source>
</evidence>
<comment type="caution">
    <text evidence="3">The sequence shown here is derived from an EMBL/GenBank/DDBJ whole genome shotgun (WGS) entry which is preliminary data.</text>
</comment>
<gene>
    <name evidence="3" type="ORF">GCM10017581_088950</name>
</gene>
<dbReference type="Proteomes" id="UP001143480">
    <property type="component" value="Unassembled WGS sequence"/>
</dbReference>
<dbReference type="RefSeq" id="WP_223093467.1">
    <property type="nucleotide sequence ID" value="NZ_BAAAXA010000001.1"/>
</dbReference>
<reference evidence="3" key="1">
    <citation type="journal article" date="2014" name="Int. J. Syst. Evol. Microbiol.">
        <title>Complete genome sequence of Corynebacterium casei LMG S-19264T (=DSM 44701T), isolated from a smear-ripened cheese.</title>
        <authorList>
            <consortium name="US DOE Joint Genome Institute (JGI-PGF)"/>
            <person name="Walter F."/>
            <person name="Albersmeier A."/>
            <person name="Kalinowski J."/>
            <person name="Ruckert C."/>
        </authorList>
    </citation>
    <scope>NUCLEOTIDE SEQUENCE</scope>
    <source>
        <strain evidence="3">VKM Ac-1321</strain>
    </source>
</reference>
<feature type="transmembrane region" description="Helical" evidence="1">
    <location>
        <begin position="83"/>
        <end position="116"/>
    </location>
</feature>
<keyword evidence="1" id="KW-0472">Membrane</keyword>